<dbReference type="KEGG" id="arev:RVR_2696"/>
<keyword evidence="2" id="KW-1185">Reference proteome</keyword>
<dbReference type="EMBL" id="AP018365">
    <property type="protein sequence ID" value="BBA97108.1"/>
    <property type="molecule type" value="Genomic_DNA"/>
</dbReference>
<gene>
    <name evidence="1" type="ORF">RVR_2696</name>
</gene>
<reference evidence="1 2" key="1">
    <citation type="journal article" date="2010" name="J. Bacteriol.">
        <title>Biochemical characterization of a novel indole prenyltransferase from Streptomyces sp. SN-593.</title>
        <authorList>
            <person name="Takahashi S."/>
            <person name="Takagi H."/>
            <person name="Toyoda A."/>
            <person name="Uramoto M."/>
            <person name="Nogawa T."/>
            <person name="Ueki M."/>
            <person name="Sakaki Y."/>
            <person name="Osada H."/>
        </authorList>
    </citation>
    <scope>NUCLEOTIDE SEQUENCE [LARGE SCALE GENOMIC DNA]</scope>
    <source>
        <strain evidence="1 2">SN-593</strain>
    </source>
</reference>
<reference evidence="1 2" key="2">
    <citation type="journal article" date="2011" name="J. Antibiot.">
        <title>Furaquinocins I and J: novel polyketide isoprenoid hybrid compounds from Streptomyces reveromyceticus SN-593.</title>
        <authorList>
            <person name="Panthee S."/>
            <person name="Takahashi S."/>
            <person name="Takagi H."/>
            <person name="Nogawa T."/>
            <person name="Oowada E."/>
            <person name="Uramoto M."/>
            <person name="Osada H."/>
        </authorList>
    </citation>
    <scope>NUCLEOTIDE SEQUENCE [LARGE SCALE GENOMIC DNA]</scope>
    <source>
        <strain evidence="1 2">SN-593</strain>
    </source>
</reference>
<name>A0A7U3VMZ5_9ACTN</name>
<accession>A0A7U3VMZ5</accession>
<dbReference type="RefSeq" id="WP_202233436.1">
    <property type="nucleotide sequence ID" value="NZ_AP018365.1"/>
</dbReference>
<reference evidence="1 2" key="4">
    <citation type="journal article" date="2020" name="Sci. Rep.">
        <title>beta-carboline chemical signals induce reveromycin production through a LuxR family regulator in Streptomyces sp. SN-593.</title>
        <authorList>
            <person name="Panthee S."/>
            <person name="Kito N."/>
            <person name="Hayashi T."/>
            <person name="Shimizu T."/>
            <person name="Ishikawa J."/>
            <person name="Hamamoto H."/>
            <person name="Osada H."/>
            <person name="Takahashi S."/>
        </authorList>
    </citation>
    <scope>NUCLEOTIDE SEQUENCE [LARGE SCALE GENOMIC DNA]</scope>
    <source>
        <strain evidence="1 2">SN-593</strain>
    </source>
</reference>
<organism evidence="1 2">
    <name type="scientific">Actinacidiphila reveromycinica</name>
    <dbReference type="NCBI Taxonomy" id="659352"/>
    <lineage>
        <taxon>Bacteria</taxon>
        <taxon>Bacillati</taxon>
        <taxon>Actinomycetota</taxon>
        <taxon>Actinomycetes</taxon>
        <taxon>Kitasatosporales</taxon>
        <taxon>Streptomycetaceae</taxon>
        <taxon>Actinacidiphila</taxon>
    </lineage>
</organism>
<dbReference type="AlphaFoldDB" id="A0A7U3VMZ5"/>
<reference evidence="1 2" key="3">
    <citation type="journal article" date="2011" name="Nat. Chem. Biol.">
        <title>Reveromycin A biosynthesis uses RevG and RevJ for stereospecific spiroacetal formation.</title>
        <authorList>
            <person name="Takahashi S."/>
            <person name="Toyoda A."/>
            <person name="Sekiyama Y."/>
            <person name="Takagi H."/>
            <person name="Nogawa T."/>
            <person name="Uramoto M."/>
            <person name="Suzuki R."/>
            <person name="Koshino H."/>
            <person name="Kumano T."/>
            <person name="Panthee S."/>
            <person name="Dairi T."/>
            <person name="Ishikawa J."/>
            <person name="Ikeda H."/>
            <person name="Sakaki Y."/>
            <person name="Osada H."/>
        </authorList>
    </citation>
    <scope>NUCLEOTIDE SEQUENCE [LARGE SCALE GENOMIC DNA]</scope>
    <source>
        <strain evidence="1 2">SN-593</strain>
    </source>
</reference>
<dbReference type="Proteomes" id="UP000595703">
    <property type="component" value="Chromosome"/>
</dbReference>
<evidence type="ECO:0000313" key="1">
    <source>
        <dbReference type="EMBL" id="BBA97108.1"/>
    </source>
</evidence>
<proteinExistence type="predicted"/>
<sequence length="93" mass="9757">MALDGTWAITYQGPTGDKQADLVLSTDGETLTGTFDGTPIDDGEVHGADFSYTAKLTSPAKIKVKTTGTVDGDTMSGKVKAAFMTFSFSGKRK</sequence>
<protein>
    <submittedName>
        <fullName evidence="1">Uncharacterized protein</fullName>
    </submittedName>
</protein>
<evidence type="ECO:0000313" key="2">
    <source>
        <dbReference type="Proteomes" id="UP000595703"/>
    </source>
</evidence>